<feature type="domain" description="GFO/IDH/MocA-like oxidoreductase" evidence="3">
    <location>
        <begin position="132"/>
        <end position="265"/>
    </location>
</feature>
<evidence type="ECO:0000313" key="4">
    <source>
        <dbReference type="EMBL" id="EMS70030.1"/>
    </source>
</evidence>
<sequence length="367" mass="40290">MEKVKIGIIGCGNISDIYLQNLTSAFVNTQVWAVCDLVEERAAAAREKYKINRICTLEEMLNSDEIQIIINLSTPKDHFEICRRSLEAGKHTYVEKPLSLKVEQGLELVKIAKEKNLLLGCAPDTFLGAGLQTCRKAIDDGLIGDVTGATAFMVCHGHESWHPDPEFYYDFGGGPMLDMGPYYLTALVSLIGPAKTVAGMNSITFKQRTITSEKKFGKVIDVKVPTHVAGTVEFKNGAIATVITSFDVWGSTLPRIEIYGSRGTLLVPDPNTFGGDVKIQTYFQDGFRELPLTHIYSENSRGLGVADMADAICSGRKNIASGELAAHVLEIMQAFQESSEKRSFIDLKTECSRPEALKIGLVKGFVR</sequence>
<dbReference type="SUPFAM" id="SSF55347">
    <property type="entry name" value="Glyceraldehyde-3-phosphate dehydrogenase-like, C-terminal domain"/>
    <property type="match status" value="1"/>
</dbReference>
<reference evidence="4 5" key="1">
    <citation type="journal article" date="2013" name="Genome Announc.">
        <title>Draft Genome Sequence of the Cellulolytic, Mesophilic, Anaerobic Bacterium Clostridium termitidis Strain CT1112 (DSM 5398).</title>
        <authorList>
            <person name="Lal S."/>
            <person name="Ramachandran U."/>
            <person name="Zhang X."/>
            <person name="Munir R."/>
            <person name="Sparling R."/>
            <person name="Levin D.B."/>
        </authorList>
    </citation>
    <scope>NUCLEOTIDE SEQUENCE [LARGE SCALE GENOMIC DNA]</scope>
    <source>
        <strain evidence="4 5">CT1112</strain>
    </source>
</reference>
<comment type="caution">
    <text evidence="4">The sequence shown here is derived from an EMBL/GenBank/DDBJ whole genome shotgun (WGS) entry which is preliminary data.</text>
</comment>
<organism evidence="4 5">
    <name type="scientific">Ruminiclostridium cellobioparum subsp. termitidis CT1112</name>
    <dbReference type="NCBI Taxonomy" id="1195236"/>
    <lineage>
        <taxon>Bacteria</taxon>
        <taxon>Bacillati</taxon>
        <taxon>Bacillota</taxon>
        <taxon>Clostridia</taxon>
        <taxon>Eubacteriales</taxon>
        <taxon>Oscillospiraceae</taxon>
        <taxon>Ruminiclostridium</taxon>
    </lineage>
</organism>
<gene>
    <name evidence="4" type="ORF">CTER_4316</name>
</gene>
<dbReference type="eggNOG" id="COG0673">
    <property type="taxonomic scope" value="Bacteria"/>
</dbReference>
<protein>
    <submittedName>
        <fullName evidence="4">Oxidoreductase domain-containing protein</fullName>
    </submittedName>
</protein>
<dbReference type="InterPro" id="IPR036291">
    <property type="entry name" value="NAD(P)-bd_dom_sf"/>
</dbReference>
<dbReference type="SUPFAM" id="SSF51735">
    <property type="entry name" value="NAD(P)-binding Rossmann-fold domains"/>
    <property type="match status" value="1"/>
</dbReference>
<dbReference type="Pfam" id="PF22725">
    <property type="entry name" value="GFO_IDH_MocA_C3"/>
    <property type="match status" value="1"/>
</dbReference>
<dbReference type="Proteomes" id="UP000014155">
    <property type="component" value="Unassembled WGS sequence"/>
</dbReference>
<evidence type="ECO:0000259" key="3">
    <source>
        <dbReference type="Pfam" id="PF22725"/>
    </source>
</evidence>
<dbReference type="PANTHER" id="PTHR43818:SF11">
    <property type="entry name" value="BCDNA.GH03377"/>
    <property type="match status" value="1"/>
</dbReference>
<dbReference type="GO" id="GO:0000166">
    <property type="term" value="F:nucleotide binding"/>
    <property type="evidence" value="ECO:0007669"/>
    <property type="project" value="InterPro"/>
</dbReference>
<dbReference type="InterPro" id="IPR055170">
    <property type="entry name" value="GFO_IDH_MocA-like_dom"/>
</dbReference>
<dbReference type="RefSeq" id="WP_004629062.1">
    <property type="nucleotide sequence ID" value="NZ_AORV01000060.1"/>
</dbReference>
<dbReference type="GO" id="GO:0016491">
    <property type="term" value="F:oxidoreductase activity"/>
    <property type="evidence" value="ECO:0007669"/>
    <property type="project" value="UniProtKB-KW"/>
</dbReference>
<keyword evidence="1" id="KW-0560">Oxidoreductase</keyword>
<name>S0FFW5_RUMCE</name>
<dbReference type="EMBL" id="AORV01000060">
    <property type="protein sequence ID" value="EMS70030.1"/>
    <property type="molecule type" value="Genomic_DNA"/>
</dbReference>
<dbReference type="InterPro" id="IPR000683">
    <property type="entry name" value="Gfo/Idh/MocA-like_OxRdtase_N"/>
</dbReference>
<accession>S0FFW5</accession>
<feature type="domain" description="Gfo/Idh/MocA-like oxidoreductase N-terminal" evidence="2">
    <location>
        <begin position="4"/>
        <end position="119"/>
    </location>
</feature>
<evidence type="ECO:0000256" key="1">
    <source>
        <dbReference type="ARBA" id="ARBA00023002"/>
    </source>
</evidence>
<dbReference type="AlphaFoldDB" id="S0FFW5"/>
<dbReference type="Gene3D" id="3.40.50.720">
    <property type="entry name" value="NAD(P)-binding Rossmann-like Domain"/>
    <property type="match status" value="1"/>
</dbReference>
<evidence type="ECO:0000259" key="2">
    <source>
        <dbReference type="Pfam" id="PF01408"/>
    </source>
</evidence>
<evidence type="ECO:0000313" key="5">
    <source>
        <dbReference type="Proteomes" id="UP000014155"/>
    </source>
</evidence>
<dbReference type="InterPro" id="IPR050463">
    <property type="entry name" value="Gfo/Idh/MocA_oxidrdct_glycsds"/>
</dbReference>
<dbReference type="STRING" id="1195236.CTER_4316"/>
<proteinExistence type="predicted"/>
<dbReference type="Gene3D" id="3.30.360.10">
    <property type="entry name" value="Dihydrodipicolinate Reductase, domain 2"/>
    <property type="match status" value="1"/>
</dbReference>
<dbReference type="PANTHER" id="PTHR43818">
    <property type="entry name" value="BCDNA.GH03377"/>
    <property type="match status" value="1"/>
</dbReference>
<dbReference type="Pfam" id="PF01408">
    <property type="entry name" value="GFO_IDH_MocA"/>
    <property type="match status" value="1"/>
</dbReference>
<dbReference type="PATRIC" id="fig|1195236.3.peg.4495"/>
<keyword evidence="5" id="KW-1185">Reference proteome</keyword>